<evidence type="ECO:0000256" key="8">
    <source>
        <dbReference type="ARBA" id="ARBA00024799"/>
    </source>
</evidence>
<dbReference type="GO" id="GO:0016740">
    <property type="term" value="F:transferase activity"/>
    <property type="evidence" value="ECO:0007669"/>
    <property type="project" value="UniProtKB-KW"/>
</dbReference>
<dbReference type="GO" id="GO:0050567">
    <property type="term" value="F:glutaminyl-tRNA synthase (glutamine-hydrolyzing) activity"/>
    <property type="evidence" value="ECO:0007669"/>
    <property type="project" value="UniProtKB-UniRule"/>
</dbReference>
<evidence type="ECO:0000256" key="3">
    <source>
        <dbReference type="ARBA" id="ARBA00016923"/>
    </source>
</evidence>
<evidence type="ECO:0000256" key="7">
    <source>
        <dbReference type="ARBA" id="ARBA00022917"/>
    </source>
</evidence>
<dbReference type="NCBIfam" id="NF004012">
    <property type="entry name" value="PRK05477.1-2"/>
    <property type="match status" value="1"/>
</dbReference>
<dbReference type="InterPro" id="IPR023168">
    <property type="entry name" value="GatB_Yqey_C_2"/>
</dbReference>
<comment type="catalytic activity">
    <reaction evidence="10 11">
        <text>L-glutamyl-tRNA(Gln) + L-glutamine + ATP + H2O = L-glutaminyl-tRNA(Gln) + L-glutamate + ADP + phosphate + H(+)</text>
        <dbReference type="Rhea" id="RHEA:17521"/>
        <dbReference type="Rhea" id="RHEA-COMP:9681"/>
        <dbReference type="Rhea" id="RHEA-COMP:9684"/>
        <dbReference type="ChEBI" id="CHEBI:15377"/>
        <dbReference type="ChEBI" id="CHEBI:15378"/>
        <dbReference type="ChEBI" id="CHEBI:29985"/>
        <dbReference type="ChEBI" id="CHEBI:30616"/>
        <dbReference type="ChEBI" id="CHEBI:43474"/>
        <dbReference type="ChEBI" id="CHEBI:58359"/>
        <dbReference type="ChEBI" id="CHEBI:78520"/>
        <dbReference type="ChEBI" id="CHEBI:78521"/>
        <dbReference type="ChEBI" id="CHEBI:456216"/>
    </reaction>
</comment>
<dbReference type="Gene3D" id="1.10.10.410">
    <property type="match status" value="1"/>
</dbReference>
<dbReference type="NCBIfam" id="NF004014">
    <property type="entry name" value="PRK05477.1-4"/>
    <property type="match status" value="1"/>
</dbReference>
<dbReference type="InterPro" id="IPR017959">
    <property type="entry name" value="Asn/Gln-tRNA_amidoTrfase_suB/E"/>
</dbReference>
<dbReference type="Pfam" id="PF02934">
    <property type="entry name" value="GatB_N"/>
    <property type="match status" value="1"/>
</dbReference>
<keyword evidence="7 11" id="KW-0648">Protein biosynthesis</keyword>
<keyword evidence="5 11" id="KW-0547">Nucleotide-binding</keyword>
<evidence type="ECO:0000256" key="4">
    <source>
        <dbReference type="ARBA" id="ARBA00022598"/>
    </source>
</evidence>
<evidence type="ECO:0000256" key="2">
    <source>
        <dbReference type="ARBA" id="ARBA00011123"/>
    </source>
</evidence>
<comment type="function">
    <text evidence="8 11">Allows the formation of correctly charged Asn-tRNA(Asn) or Gln-tRNA(Gln) through the transamidation of misacylated Asp-tRNA(Asn) or Glu-tRNA(Gln) in organisms which lack either or both of asparaginyl-tRNA or glutaminyl-tRNA synthetases. The reaction takes place in the presence of glutamine and ATP through an activated phospho-Asp-tRNA(Asn) or phospho-Glu-tRNA(Gln).</text>
</comment>
<dbReference type="NCBIfam" id="TIGR00133">
    <property type="entry name" value="gatB"/>
    <property type="match status" value="1"/>
</dbReference>
<dbReference type="HAMAP" id="MF_00121">
    <property type="entry name" value="GatB"/>
    <property type="match status" value="1"/>
</dbReference>
<proteinExistence type="inferred from homology"/>
<evidence type="ECO:0000256" key="9">
    <source>
        <dbReference type="ARBA" id="ARBA00047380"/>
    </source>
</evidence>
<name>A0A2T0UTP3_9MICO</name>
<evidence type="ECO:0000256" key="1">
    <source>
        <dbReference type="ARBA" id="ARBA00005306"/>
    </source>
</evidence>
<dbReference type="Pfam" id="PF02637">
    <property type="entry name" value="GatB_Yqey"/>
    <property type="match status" value="1"/>
</dbReference>
<dbReference type="EC" id="6.3.5.-" evidence="11"/>
<dbReference type="GO" id="GO:0006412">
    <property type="term" value="P:translation"/>
    <property type="evidence" value="ECO:0007669"/>
    <property type="project" value="UniProtKB-UniRule"/>
</dbReference>
<dbReference type="InterPro" id="IPR014746">
    <property type="entry name" value="Gln_synth/guanido_kin_cat_dom"/>
</dbReference>
<evidence type="ECO:0000313" key="13">
    <source>
        <dbReference type="EMBL" id="PRY61302.1"/>
    </source>
</evidence>
<dbReference type="InterPro" id="IPR017958">
    <property type="entry name" value="Gln-tRNA_amidoTrfase_suB_CS"/>
</dbReference>
<protein>
    <recommendedName>
        <fullName evidence="3 11">Aspartyl/glutamyl-tRNA(Asn/Gln) amidotransferase subunit B</fullName>
        <shortName evidence="11">Asp/Glu-ADT subunit B</shortName>
        <ecNumber evidence="11">6.3.5.-</ecNumber>
    </recommendedName>
</protein>
<dbReference type="GO" id="GO:0005524">
    <property type="term" value="F:ATP binding"/>
    <property type="evidence" value="ECO:0007669"/>
    <property type="project" value="UniProtKB-KW"/>
</dbReference>
<evidence type="ECO:0000256" key="11">
    <source>
        <dbReference type="HAMAP-Rule" id="MF_00121"/>
    </source>
</evidence>
<keyword evidence="14" id="KW-1185">Reference proteome</keyword>
<dbReference type="GO" id="GO:0070681">
    <property type="term" value="P:glutaminyl-tRNAGln biosynthesis via transamidation"/>
    <property type="evidence" value="ECO:0007669"/>
    <property type="project" value="TreeGrafter"/>
</dbReference>
<dbReference type="PANTHER" id="PTHR11659:SF0">
    <property type="entry name" value="GLUTAMYL-TRNA(GLN) AMIDOTRANSFERASE SUBUNIT B, MITOCHONDRIAL"/>
    <property type="match status" value="1"/>
</dbReference>
<gene>
    <name evidence="11" type="primary">gatB</name>
    <name evidence="13" type="ORF">BCF74_10650</name>
</gene>
<dbReference type="SUPFAM" id="SSF55931">
    <property type="entry name" value="Glutamine synthetase/guanido kinase"/>
    <property type="match status" value="1"/>
</dbReference>
<dbReference type="Proteomes" id="UP000237822">
    <property type="component" value="Unassembled WGS sequence"/>
</dbReference>
<dbReference type="RefSeq" id="WP_245889224.1">
    <property type="nucleotide sequence ID" value="NZ_PVTI01000006.1"/>
</dbReference>
<dbReference type="EMBL" id="PVTI01000006">
    <property type="protein sequence ID" value="PRY61302.1"/>
    <property type="molecule type" value="Genomic_DNA"/>
</dbReference>
<organism evidence="13 14">
    <name type="scientific">Knoellia remsis</name>
    <dbReference type="NCBI Taxonomy" id="407159"/>
    <lineage>
        <taxon>Bacteria</taxon>
        <taxon>Bacillati</taxon>
        <taxon>Actinomycetota</taxon>
        <taxon>Actinomycetes</taxon>
        <taxon>Micrococcales</taxon>
        <taxon>Intrasporangiaceae</taxon>
        <taxon>Knoellia</taxon>
    </lineage>
</organism>
<comment type="caution">
    <text evidence="13">The sequence shown here is derived from an EMBL/GenBank/DDBJ whole genome shotgun (WGS) entry which is preliminary data.</text>
</comment>
<dbReference type="NCBIfam" id="NF004013">
    <property type="entry name" value="PRK05477.1-3"/>
    <property type="match status" value="1"/>
</dbReference>
<comment type="catalytic activity">
    <reaction evidence="9 11">
        <text>L-aspartyl-tRNA(Asn) + L-glutamine + ATP + H2O = L-asparaginyl-tRNA(Asn) + L-glutamate + ADP + phosphate + 2 H(+)</text>
        <dbReference type="Rhea" id="RHEA:14513"/>
        <dbReference type="Rhea" id="RHEA-COMP:9674"/>
        <dbReference type="Rhea" id="RHEA-COMP:9677"/>
        <dbReference type="ChEBI" id="CHEBI:15377"/>
        <dbReference type="ChEBI" id="CHEBI:15378"/>
        <dbReference type="ChEBI" id="CHEBI:29985"/>
        <dbReference type="ChEBI" id="CHEBI:30616"/>
        <dbReference type="ChEBI" id="CHEBI:43474"/>
        <dbReference type="ChEBI" id="CHEBI:58359"/>
        <dbReference type="ChEBI" id="CHEBI:78515"/>
        <dbReference type="ChEBI" id="CHEBI:78516"/>
        <dbReference type="ChEBI" id="CHEBI:456216"/>
    </reaction>
</comment>
<accession>A0A2T0UTP3</accession>
<dbReference type="PANTHER" id="PTHR11659">
    <property type="entry name" value="GLUTAMYL-TRNA GLN AMIDOTRANSFERASE SUBUNIT B MITOCHONDRIAL AND PROKARYOTIC PET112-RELATED"/>
    <property type="match status" value="1"/>
</dbReference>
<dbReference type="SMART" id="SM00845">
    <property type="entry name" value="GatB_Yqey"/>
    <property type="match status" value="1"/>
</dbReference>
<comment type="subunit">
    <text evidence="2 11">Heterotrimer of A, B and C subunits.</text>
</comment>
<evidence type="ECO:0000313" key="14">
    <source>
        <dbReference type="Proteomes" id="UP000237822"/>
    </source>
</evidence>
<keyword evidence="6 11" id="KW-0067">ATP-binding</keyword>
<dbReference type="InterPro" id="IPR018027">
    <property type="entry name" value="Asn/Gln_amidotransferase"/>
</dbReference>
<dbReference type="AlphaFoldDB" id="A0A2T0UTP3"/>
<dbReference type="SUPFAM" id="SSF89095">
    <property type="entry name" value="GatB/YqeY motif"/>
    <property type="match status" value="1"/>
</dbReference>
<feature type="domain" description="Asn/Gln amidotransferase" evidence="12">
    <location>
        <begin position="371"/>
        <end position="522"/>
    </location>
</feature>
<dbReference type="InterPro" id="IPR006075">
    <property type="entry name" value="Asn/Gln-tRNA_Trfase_suB/E_cat"/>
</dbReference>
<reference evidence="13 14" key="1">
    <citation type="submission" date="2018-03" db="EMBL/GenBank/DDBJ databases">
        <title>Genomic Encyclopedia of Archaeal and Bacterial Type Strains, Phase II (KMG-II): from individual species to whole genera.</title>
        <authorList>
            <person name="Goeker M."/>
        </authorList>
    </citation>
    <scope>NUCLEOTIDE SEQUENCE [LARGE SCALE GENOMIC DNA]</scope>
    <source>
        <strain evidence="13 14">ATCC BAA-1496</strain>
    </source>
</reference>
<dbReference type="GO" id="GO:0050566">
    <property type="term" value="F:asparaginyl-tRNA synthase (glutamine-hydrolyzing) activity"/>
    <property type="evidence" value="ECO:0007669"/>
    <property type="project" value="RHEA"/>
</dbReference>
<keyword evidence="4 11" id="KW-0436">Ligase</keyword>
<evidence type="ECO:0000256" key="5">
    <source>
        <dbReference type="ARBA" id="ARBA00022741"/>
    </source>
</evidence>
<dbReference type="PROSITE" id="PS01234">
    <property type="entry name" value="GATB"/>
    <property type="match status" value="1"/>
</dbReference>
<keyword evidence="13" id="KW-0808">Transferase</keyword>
<evidence type="ECO:0000256" key="10">
    <source>
        <dbReference type="ARBA" id="ARBA00047913"/>
    </source>
</evidence>
<dbReference type="InterPro" id="IPR003789">
    <property type="entry name" value="Asn/Gln_tRNA_amidoTrase-B-like"/>
</dbReference>
<evidence type="ECO:0000256" key="6">
    <source>
        <dbReference type="ARBA" id="ARBA00022840"/>
    </source>
</evidence>
<evidence type="ECO:0000259" key="12">
    <source>
        <dbReference type="SMART" id="SM00845"/>
    </source>
</evidence>
<comment type="similarity">
    <text evidence="1 11">Belongs to the GatB/GatE family. GatB subfamily.</text>
</comment>
<sequence length="525" mass="56566">MTISAAGETRPTNSGIDTEATIPWDDVLAAYDPVLGLEVHVELGTNTKMFCGCATEFGAEPNTQVCPVCLGLPGALPVVNEVGVESAIRIGLALNCEIAQWCRFARKNYFYPDMPKNFQTSQYDEPIAFGGWLDVEIPAESGEGTETFRVEIERAHMEEDTGKSLHVGGSTGRIHGATHSLVDYNRAGIPLIEIVTKPIVGAGERAPEVAKAYVATLRDLLKALDVSDVKMEQGSMRCDVNLSLMPKGSDTFGTRTETKNVNSLRSVERAVRYEMCRHGSVLSQGGSVLQETRHWHEDTGMTTAGRPKSDADDYRYFPEPDLVPVAPSRETVEALRATLPEPPAQRRKRLQSDWGFSDLEMRDVLNAGLVELIESTVAAGATPAGARKWWSGEIARRANADGADVVSYAGERGIEPAHVVELEGLVTSGRLNDSMARQVWEGVLDGEGAPTAVADARGLELVQDDGALEAAVDAVIARNEDIAQKVRDGKVQAAGALIGQVMKEMKGQADAGKAREIILARLGQS</sequence>
<dbReference type="InterPro" id="IPR004413">
    <property type="entry name" value="GatB"/>
</dbReference>